<keyword evidence="1" id="KW-0812">Transmembrane</keyword>
<dbReference type="EMBL" id="JAEPRQ010000001">
    <property type="protein sequence ID" value="MBK4215127.1"/>
    <property type="molecule type" value="Genomic_DNA"/>
</dbReference>
<organism evidence="2 3">
    <name type="scientific">Paracoccus caeni</name>
    <dbReference type="NCBI Taxonomy" id="657651"/>
    <lineage>
        <taxon>Bacteria</taxon>
        <taxon>Pseudomonadati</taxon>
        <taxon>Pseudomonadota</taxon>
        <taxon>Alphaproteobacteria</taxon>
        <taxon>Rhodobacterales</taxon>
        <taxon>Paracoccaceae</taxon>
        <taxon>Paracoccus</taxon>
    </lineage>
</organism>
<accession>A0A934SC00</accession>
<evidence type="ECO:0000256" key="1">
    <source>
        <dbReference type="SAM" id="Phobius"/>
    </source>
</evidence>
<evidence type="ECO:0000313" key="2">
    <source>
        <dbReference type="EMBL" id="MBK4215127.1"/>
    </source>
</evidence>
<keyword evidence="1" id="KW-0472">Membrane</keyword>
<dbReference type="Proteomes" id="UP000640485">
    <property type="component" value="Unassembled WGS sequence"/>
</dbReference>
<proteinExistence type="predicted"/>
<evidence type="ECO:0000313" key="3">
    <source>
        <dbReference type="Proteomes" id="UP000640485"/>
    </source>
</evidence>
<keyword evidence="1" id="KW-1133">Transmembrane helix</keyword>
<feature type="transmembrane region" description="Helical" evidence="1">
    <location>
        <begin position="246"/>
        <end position="265"/>
    </location>
</feature>
<protein>
    <submittedName>
        <fullName evidence="2">Uncharacterized protein</fullName>
    </submittedName>
</protein>
<feature type="transmembrane region" description="Helical" evidence="1">
    <location>
        <begin position="87"/>
        <end position="106"/>
    </location>
</feature>
<reference evidence="2" key="1">
    <citation type="submission" date="2021-01" db="EMBL/GenBank/DDBJ databases">
        <title>Paracoccus amoyensis sp. nov., isolated from the surface seawater along the coast of Xiamen Island, China.</title>
        <authorList>
            <person name="Lyu L."/>
        </authorList>
    </citation>
    <scope>NUCLEOTIDE SEQUENCE</scope>
    <source>
        <strain evidence="2">MJ17</strain>
    </source>
</reference>
<dbReference type="AlphaFoldDB" id="A0A934SC00"/>
<feature type="transmembrane region" description="Helical" evidence="1">
    <location>
        <begin position="47"/>
        <end position="75"/>
    </location>
</feature>
<dbReference type="RefSeq" id="WP_200684005.1">
    <property type="nucleotide sequence ID" value="NZ_JAEPRQ010000001.1"/>
</dbReference>
<gene>
    <name evidence="2" type="ORF">JJJ17_04230</name>
</gene>
<name>A0A934SC00_9RHOB</name>
<keyword evidence="3" id="KW-1185">Reference proteome</keyword>
<feature type="transmembrane region" description="Helical" evidence="1">
    <location>
        <begin position="484"/>
        <end position="506"/>
    </location>
</feature>
<sequence length="515" mass="58002">MSEKMQPLQRKFEDTAQISYASGYLGGRPATGGETRFLRRFGGRVRLVSLILCWLSLSLMLSPFLLAAGFILYLLKMTFSWPPDGSFVAMAAIFVPAVLFLYFLLIKAWGRSLLAFVRVSHRLRLPTEPRIAFFDTRLEVMSHPTAGLQNIFAINGRPVDIPKHWEKEIIKRFGENRYGLRCRAGLLRLEGASDEVIRFSARRENVFERIDSVFPDLGTVVVALDDLSIASETEARLPLIRAQQPMLAFGIVSMILAGLFAWVLWAMQDISQDKVEAMRRDLMGQATAQLLDVEGLARRGFRDLQIEPGEVQLISGAAFEAVRVQVQGEDLPRLLLPGEAEALEKALDGDGSWTAQHADRMRQKLSDMARNLPDPTAQGLLRDIDMIPVEMLPSLLGGETPLTLAEPDLLRSLMPKPTVYAVWPGPMTRCRPDANCRLDAQPQLFEDWRIIAARDGYQVLTGWERERAETKIERIEAPRSRLPIIWGGIAVVAAFGLWLVLSFLLARRRIRRTRV</sequence>
<comment type="caution">
    <text evidence="2">The sequence shown here is derived from an EMBL/GenBank/DDBJ whole genome shotgun (WGS) entry which is preliminary data.</text>
</comment>